<dbReference type="InterPro" id="IPR029069">
    <property type="entry name" value="HotDog_dom_sf"/>
</dbReference>
<dbReference type="SUPFAM" id="SSF54637">
    <property type="entry name" value="Thioesterase/thiol ester dehydrase-isomerase"/>
    <property type="match status" value="1"/>
</dbReference>
<dbReference type="AlphaFoldDB" id="A0A9X3B730"/>
<dbReference type="PANTHER" id="PTHR43664">
    <property type="entry name" value="MONOAMINE OXIDASE-RELATED"/>
    <property type="match status" value="1"/>
</dbReference>
<dbReference type="CDD" id="cd03454">
    <property type="entry name" value="YdeM"/>
    <property type="match status" value="1"/>
</dbReference>
<keyword evidence="4" id="KW-1185">Reference proteome</keyword>
<dbReference type="InterPro" id="IPR039569">
    <property type="entry name" value="FAS1-like_DH_region"/>
</dbReference>
<feature type="domain" description="FAS1-like dehydratase" evidence="2">
    <location>
        <begin position="14"/>
        <end position="138"/>
    </location>
</feature>
<protein>
    <submittedName>
        <fullName evidence="3">MaoC family dehydratase</fullName>
    </submittedName>
</protein>
<dbReference type="Gene3D" id="3.10.129.10">
    <property type="entry name" value="Hotdog Thioesterase"/>
    <property type="match status" value="1"/>
</dbReference>
<dbReference type="Proteomes" id="UP001149009">
    <property type="component" value="Unassembled WGS sequence"/>
</dbReference>
<proteinExistence type="predicted"/>
<evidence type="ECO:0000313" key="3">
    <source>
        <dbReference type="EMBL" id="MCT8991162.1"/>
    </source>
</evidence>
<sequence length="154" mass="16985">MTARKLAFEELQEGRVFHLPETRVTAEEIAAFSSQFDPEPSHPDEEAEPGNALSAAGSGWHAGALFMRMFCEAILLDSTSQGSPGITEMRWNAPVRAGDTLSGHITVLSRRILKSRPGLGLVIFRHVVKNQRGETVMECDNPVFFGLRHPRDDA</sequence>
<dbReference type="PANTHER" id="PTHR43664:SF1">
    <property type="entry name" value="BETA-METHYLMALYL-COA DEHYDRATASE"/>
    <property type="match status" value="1"/>
</dbReference>
<gene>
    <name evidence="3" type="ORF">NYR54_12820</name>
</gene>
<dbReference type="RefSeq" id="WP_261516057.1">
    <property type="nucleotide sequence ID" value="NZ_JAODNV010000013.1"/>
</dbReference>
<organism evidence="3 4">
    <name type="scientific">Chelativorans petroleitrophicus</name>
    <dbReference type="NCBI Taxonomy" id="2975484"/>
    <lineage>
        <taxon>Bacteria</taxon>
        <taxon>Pseudomonadati</taxon>
        <taxon>Pseudomonadota</taxon>
        <taxon>Alphaproteobacteria</taxon>
        <taxon>Hyphomicrobiales</taxon>
        <taxon>Phyllobacteriaceae</taxon>
        <taxon>Chelativorans</taxon>
    </lineage>
</organism>
<evidence type="ECO:0000259" key="2">
    <source>
        <dbReference type="Pfam" id="PF13452"/>
    </source>
</evidence>
<evidence type="ECO:0000313" key="4">
    <source>
        <dbReference type="Proteomes" id="UP001149009"/>
    </source>
</evidence>
<evidence type="ECO:0000256" key="1">
    <source>
        <dbReference type="SAM" id="MobiDB-lite"/>
    </source>
</evidence>
<dbReference type="Pfam" id="PF13452">
    <property type="entry name" value="FAS1_DH_region"/>
    <property type="match status" value="1"/>
</dbReference>
<dbReference type="EMBL" id="JAODNV010000013">
    <property type="protein sequence ID" value="MCT8991162.1"/>
    <property type="molecule type" value="Genomic_DNA"/>
</dbReference>
<comment type="caution">
    <text evidence="3">The sequence shown here is derived from an EMBL/GenBank/DDBJ whole genome shotgun (WGS) entry which is preliminary data.</text>
</comment>
<feature type="region of interest" description="Disordered" evidence="1">
    <location>
        <begin position="35"/>
        <end position="55"/>
    </location>
</feature>
<name>A0A9X3B730_9HYPH</name>
<reference evidence="3" key="1">
    <citation type="submission" date="2022-08" db="EMBL/GenBank/DDBJ databases">
        <title>Chelativorans sichuanense sp. nov., a paraffin oil-degrading bacterium isolated from a mixture of oil-based drill cuttings and paddy soil.</title>
        <authorList>
            <person name="Yu J."/>
            <person name="Liu H."/>
            <person name="Chen Q."/>
        </authorList>
    </citation>
    <scope>NUCLEOTIDE SEQUENCE</scope>
    <source>
        <strain evidence="3">SCAU 2101</strain>
    </source>
</reference>
<dbReference type="InterPro" id="IPR052342">
    <property type="entry name" value="MCH/BMMD"/>
</dbReference>
<accession>A0A9X3B730</accession>